<dbReference type="InParanoid" id="A0A7N2M7A2"/>
<evidence type="ECO:0000256" key="3">
    <source>
        <dbReference type="ARBA" id="ARBA00005227"/>
    </source>
</evidence>
<proteinExistence type="inferred from homology"/>
<keyword evidence="4 10" id="KW-0812">Transmembrane</keyword>
<feature type="transmembrane region" description="Helical" evidence="10">
    <location>
        <begin position="404"/>
        <end position="422"/>
    </location>
</feature>
<feature type="signal peptide" evidence="10">
    <location>
        <begin position="1"/>
        <end position="23"/>
    </location>
</feature>
<dbReference type="PANTHER" id="PTHR10766:SF119">
    <property type="entry name" value="TRANSMEMBRANE 9 SUPERFAMILY MEMBER 5"/>
    <property type="match status" value="1"/>
</dbReference>
<dbReference type="Pfam" id="PF02990">
    <property type="entry name" value="EMP70"/>
    <property type="match status" value="1"/>
</dbReference>
<evidence type="ECO:0000256" key="5">
    <source>
        <dbReference type="ARBA" id="ARBA00022729"/>
    </source>
</evidence>
<comment type="subcellular location">
    <subcellularLocation>
        <location evidence="1">Endosome membrane</location>
        <topology evidence="1">Multi-pass membrane protein</topology>
    </subcellularLocation>
    <subcellularLocation>
        <location evidence="2">Golgi apparatus membrane</location>
        <topology evidence="2">Multi-pass membrane protein</topology>
    </subcellularLocation>
</comment>
<protein>
    <recommendedName>
        <fullName evidence="10">Transmembrane 9 superfamily member</fullName>
    </recommendedName>
</protein>
<evidence type="ECO:0000256" key="9">
    <source>
        <dbReference type="ARBA" id="ARBA00023136"/>
    </source>
</evidence>
<dbReference type="Gramene" id="QL07p039150:mrna">
    <property type="protein sequence ID" value="QL07p039150:mrna"/>
    <property type="gene ID" value="QL07p039150"/>
</dbReference>
<keyword evidence="5 10" id="KW-0732">Signal</keyword>
<evidence type="ECO:0000313" key="12">
    <source>
        <dbReference type="Proteomes" id="UP000594261"/>
    </source>
</evidence>
<dbReference type="Proteomes" id="UP000594261">
    <property type="component" value="Chromosome 7"/>
</dbReference>
<feature type="transmembrane region" description="Helical" evidence="10">
    <location>
        <begin position="494"/>
        <end position="518"/>
    </location>
</feature>
<organism evidence="11 12">
    <name type="scientific">Quercus lobata</name>
    <name type="common">Valley oak</name>
    <dbReference type="NCBI Taxonomy" id="97700"/>
    <lineage>
        <taxon>Eukaryota</taxon>
        <taxon>Viridiplantae</taxon>
        <taxon>Streptophyta</taxon>
        <taxon>Embryophyta</taxon>
        <taxon>Tracheophyta</taxon>
        <taxon>Spermatophyta</taxon>
        <taxon>Magnoliopsida</taxon>
        <taxon>eudicotyledons</taxon>
        <taxon>Gunneridae</taxon>
        <taxon>Pentapetalae</taxon>
        <taxon>rosids</taxon>
        <taxon>fabids</taxon>
        <taxon>Fagales</taxon>
        <taxon>Fagaceae</taxon>
        <taxon>Quercus</taxon>
    </lineage>
</organism>
<evidence type="ECO:0000256" key="8">
    <source>
        <dbReference type="ARBA" id="ARBA00023034"/>
    </source>
</evidence>
<dbReference type="GO" id="GO:0010008">
    <property type="term" value="C:endosome membrane"/>
    <property type="evidence" value="ECO:0007669"/>
    <property type="project" value="UniProtKB-SubCell"/>
</dbReference>
<feature type="transmembrane region" description="Helical" evidence="10">
    <location>
        <begin position="539"/>
        <end position="560"/>
    </location>
</feature>
<evidence type="ECO:0000256" key="6">
    <source>
        <dbReference type="ARBA" id="ARBA00022753"/>
    </source>
</evidence>
<evidence type="ECO:0000256" key="2">
    <source>
        <dbReference type="ARBA" id="ARBA00004653"/>
    </source>
</evidence>
<reference evidence="11 12" key="1">
    <citation type="journal article" date="2016" name="G3 (Bethesda)">
        <title>First Draft Assembly and Annotation of the Genome of a California Endemic Oak Quercus lobata Nee (Fagaceae).</title>
        <authorList>
            <person name="Sork V.L."/>
            <person name="Fitz-Gibbon S.T."/>
            <person name="Puiu D."/>
            <person name="Crepeau M."/>
            <person name="Gugger P.F."/>
            <person name="Sherman R."/>
            <person name="Stevens K."/>
            <person name="Langley C.H."/>
            <person name="Pellegrini M."/>
            <person name="Salzberg S.L."/>
        </authorList>
    </citation>
    <scope>NUCLEOTIDE SEQUENCE [LARGE SCALE GENOMIC DNA]</scope>
    <source>
        <strain evidence="11 12">cv. SW786</strain>
    </source>
</reference>
<dbReference type="EnsemblPlants" id="QL07p039150:mrna">
    <property type="protein sequence ID" value="QL07p039150:mrna"/>
    <property type="gene ID" value="QL07p039150"/>
</dbReference>
<feature type="transmembrane region" description="Helical" evidence="10">
    <location>
        <begin position="293"/>
        <end position="320"/>
    </location>
</feature>
<accession>A0A7N2M7A2</accession>
<dbReference type="EMBL" id="LRBV02000007">
    <property type="status" value="NOT_ANNOTATED_CDS"/>
    <property type="molecule type" value="Genomic_DNA"/>
</dbReference>
<evidence type="ECO:0000256" key="4">
    <source>
        <dbReference type="ARBA" id="ARBA00022692"/>
    </source>
</evidence>
<dbReference type="InterPro" id="IPR004240">
    <property type="entry name" value="EMP70"/>
</dbReference>
<feature type="chain" id="PRO_5029937634" description="Transmembrane 9 superfamily member" evidence="10">
    <location>
        <begin position="24"/>
        <end position="568"/>
    </location>
</feature>
<reference evidence="11" key="2">
    <citation type="submission" date="2021-01" db="UniProtKB">
        <authorList>
            <consortium name="EnsemblPlants"/>
        </authorList>
    </citation>
    <scope>IDENTIFICATION</scope>
</reference>
<sequence length="568" mass="64736">MARRETTSFLVLILVTLPALVFAIRTLRTEPSRKQDQGYKEGNYIPLLASIAYPNQRGPCEAYLYFDLPFCPPGYPMPNRKKSLQEVTAGDCYVNTGYVLRFKTKTVEKLLCEKTLTREEVAKFRDAVLNETMYELYYDNIGLKVRVGDNRSVDEYGNLQDPNVIGQRIYIFSHLDFHILYLGNKVTAIYVMNYDETVADVSEDTEVNVKFTYSVYWDEFDPNEKLLDETHVLSSVSDLFEPVGGDDPMSYAKNIIIFVWIGLLCIVIVTYLRDYFTRNSFRIHGYRCRCLRYSSLLGAILGVGTQLFIIVCILFILALYTGSLYTCNHERLYTWIITSYVLTSLVSGYKAASFHSSFTRSGWRECVFQTGTLYFVPVFITGLAIITLKAITTGVSLLHDWYNYLWKIIMLPFAFGILTLGGRLGQSSLKESEIACSSINFQSEIHNQAWYMKTLAHEVFFGGLLPFCVIYILMDEIYASLYNLKVCGAISTMFGAFLIVIIQTISVFRGGSVAIFMFAYGPYFYARANARISMNLLEFLGYNACIFYAVFLILGTIGFYHSSTISNH</sequence>
<evidence type="ECO:0000256" key="1">
    <source>
        <dbReference type="ARBA" id="ARBA00004337"/>
    </source>
</evidence>
<dbReference type="GO" id="GO:0072657">
    <property type="term" value="P:protein localization to membrane"/>
    <property type="evidence" value="ECO:0007669"/>
    <property type="project" value="TreeGrafter"/>
</dbReference>
<feature type="transmembrane region" description="Helical" evidence="10">
    <location>
        <begin position="332"/>
        <end position="352"/>
    </location>
</feature>
<evidence type="ECO:0000313" key="11">
    <source>
        <dbReference type="EnsemblPlants" id="QL07p039150:mrna"/>
    </source>
</evidence>
<feature type="transmembrane region" description="Helical" evidence="10">
    <location>
        <begin position="373"/>
        <end position="392"/>
    </location>
</feature>
<feature type="transmembrane region" description="Helical" evidence="10">
    <location>
        <begin position="455"/>
        <end position="474"/>
    </location>
</feature>
<dbReference type="PANTHER" id="PTHR10766">
    <property type="entry name" value="TRANSMEMBRANE 9 SUPERFAMILY PROTEIN"/>
    <property type="match status" value="1"/>
</dbReference>
<keyword evidence="12" id="KW-1185">Reference proteome</keyword>
<keyword evidence="6" id="KW-0967">Endosome</keyword>
<keyword evidence="7 10" id="KW-1133">Transmembrane helix</keyword>
<dbReference type="AlphaFoldDB" id="A0A7N2M7A2"/>
<dbReference type="GO" id="GO:0000139">
    <property type="term" value="C:Golgi membrane"/>
    <property type="evidence" value="ECO:0007669"/>
    <property type="project" value="UniProtKB-SubCell"/>
</dbReference>
<keyword evidence="9 10" id="KW-0472">Membrane</keyword>
<comment type="similarity">
    <text evidence="3 10">Belongs to the nonaspanin (TM9SF) (TC 9.A.2) family.</text>
</comment>
<feature type="transmembrane region" description="Helical" evidence="10">
    <location>
        <begin position="255"/>
        <end position="272"/>
    </location>
</feature>
<keyword evidence="8" id="KW-0333">Golgi apparatus</keyword>
<evidence type="ECO:0000256" key="7">
    <source>
        <dbReference type="ARBA" id="ARBA00022989"/>
    </source>
</evidence>
<name>A0A7N2M7A2_QUELO</name>
<evidence type="ECO:0000256" key="10">
    <source>
        <dbReference type="RuleBase" id="RU363079"/>
    </source>
</evidence>